<accession>A0A394DR12</accession>
<dbReference type="Proteomes" id="UP000188354">
    <property type="component" value="Unassembled WGS sequence"/>
</dbReference>
<evidence type="ECO:0000313" key="5">
    <source>
        <dbReference type="Proteomes" id="UP000188354"/>
    </source>
</evidence>
<keyword evidence="1" id="KW-0539">Nucleus</keyword>
<dbReference type="AlphaFoldDB" id="A0A394DR12"/>
<dbReference type="Gramene" id="OIW21881">
    <property type="protein sequence ID" value="OIW21881"/>
    <property type="gene ID" value="TanjilG_13763"/>
</dbReference>
<feature type="compositionally biased region" description="Basic and acidic residues" evidence="2">
    <location>
        <begin position="31"/>
        <end position="47"/>
    </location>
</feature>
<name>A0A394DR12_LUPAN</name>
<evidence type="ECO:0000259" key="3">
    <source>
        <dbReference type="SMART" id="SM01189"/>
    </source>
</evidence>
<dbReference type="InterPro" id="IPR001005">
    <property type="entry name" value="SANT/Myb"/>
</dbReference>
<reference evidence="4 5" key="1">
    <citation type="journal article" date="2017" name="Plant Biotechnol. J.">
        <title>A comprehensive draft genome sequence for lupin (Lupinus angustifolius), an emerging health food: insights into plant-microbe interactions and legume evolution.</title>
        <authorList>
            <person name="Hane J.K."/>
            <person name="Ming Y."/>
            <person name="Kamphuis L.G."/>
            <person name="Nelson M.N."/>
            <person name="Garg G."/>
            <person name="Atkins C.A."/>
            <person name="Bayer P.E."/>
            <person name="Bravo A."/>
            <person name="Bringans S."/>
            <person name="Cannon S."/>
            <person name="Edwards D."/>
            <person name="Foley R."/>
            <person name="Gao L.L."/>
            <person name="Harrison M.J."/>
            <person name="Huang W."/>
            <person name="Hurgobin B."/>
            <person name="Li S."/>
            <person name="Liu C.W."/>
            <person name="McGrath A."/>
            <person name="Morahan G."/>
            <person name="Murray J."/>
            <person name="Weller J."/>
            <person name="Jian J."/>
            <person name="Singh K.B."/>
        </authorList>
    </citation>
    <scope>NUCLEOTIDE SEQUENCE [LARGE SCALE GENOMIC DNA]</scope>
    <source>
        <strain evidence="5">cv. Tanjil</strain>
        <tissue evidence="4">Whole plant</tissue>
    </source>
</reference>
<protein>
    <recommendedName>
        <fullName evidence="3">ELM2 domain-containing protein</fullName>
    </recommendedName>
</protein>
<dbReference type="PANTHER" id="PTHR46872:SF10">
    <property type="entry name" value="MYB-LIKE DOMAIN-CONTAINING PROTEIN"/>
    <property type="match status" value="1"/>
</dbReference>
<evidence type="ECO:0000256" key="1">
    <source>
        <dbReference type="ARBA" id="ARBA00023242"/>
    </source>
</evidence>
<comment type="caution">
    <text evidence="4">The sequence shown here is derived from an EMBL/GenBank/DDBJ whole genome shotgun (WGS) entry which is preliminary data.</text>
</comment>
<evidence type="ECO:0000256" key="2">
    <source>
        <dbReference type="SAM" id="MobiDB-lite"/>
    </source>
</evidence>
<sequence length="263" mass="29808">MNSFMYDDNCGGSYNLTAAAQSSSISSTGSRDLDRTPSPHPRDRTEKQVVDSIIDGCPAVRIPVGSNHQAEVPKWTGLTPKSDSKWLGTQIWPSQKGNSRHLIERGPIGKGRQDSCGCSVAGSVECVRFHIGEKRAKLKLELGAAFYLWNSDKIGEEVRHLWTNEEEKRFKDVVGPNPLPEGYYFWDHIFRSFPKKTREDLVCYYFNVFVLQRRAYQNRQTPDEIDSDDDEAEEGLRNVFGYRTQNSHCSILTPKKAAKTKSK</sequence>
<organism evidence="4 5">
    <name type="scientific">Lupinus angustifolius</name>
    <name type="common">Narrow-leaved blue lupine</name>
    <dbReference type="NCBI Taxonomy" id="3871"/>
    <lineage>
        <taxon>Eukaryota</taxon>
        <taxon>Viridiplantae</taxon>
        <taxon>Streptophyta</taxon>
        <taxon>Embryophyta</taxon>
        <taxon>Tracheophyta</taxon>
        <taxon>Spermatophyta</taxon>
        <taxon>Magnoliopsida</taxon>
        <taxon>eudicotyledons</taxon>
        <taxon>Gunneridae</taxon>
        <taxon>Pentapetalae</taxon>
        <taxon>rosids</taxon>
        <taxon>fabids</taxon>
        <taxon>Fabales</taxon>
        <taxon>Fabaceae</taxon>
        <taxon>Papilionoideae</taxon>
        <taxon>50 kb inversion clade</taxon>
        <taxon>genistoids sensu lato</taxon>
        <taxon>core genistoids</taxon>
        <taxon>Genisteae</taxon>
        <taxon>Lupinus</taxon>
    </lineage>
</organism>
<proteinExistence type="predicted"/>
<dbReference type="CDD" id="cd00167">
    <property type="entry name" value="SANT"/>
    <property type="match status" value="1"/>
</dbReference>
<dbReference type="InterPro" id="IPR000949">
    <property type="entry name" value="ELM2_dom"/>
</dbReference>
<dbReference type="PANTHER" id="PTHR46872">
    <property type="entry name" value="DNA BINDING PROTEIN"/>
    <property type="match status" value="1"/>
</dbReference>
<gene>
    <name evidence="4" type="ORF">TanjilG_13763</name>
</gene>
<dbReference type="STRING" id="3871.A0A394DR12"/>
<evidence type="ECO:0000313" key="4">
    <source>
        <dbReference type="EMBL" id="OIW21881.1"/>
    </source>
</evidence>
<dbReference type="SMART" id="SM01189">
    <property type="entry name" value="ELM2"/>
    <property type="match status" value="1"/>
</dbReference>
<keyword evidence="5" id="KW-1185">Reference proteome</keyword>
<feature type="domain" description="ELM2" evidence="3">
    <location>
        <begin position="62"/>
        <end position="113"/>
    </location>
</feature>
<dbReference type="EMBL" id="MLAU01037552">
    <property type="protein sequence ID" value="OIW21881.1"/>
    <property type="molecule type" value="Genomic_DNA"/>
</dbReference>
<feature type="region of interest" description="Disordered" evidence="2">
    <location>
        <begin position="20"/>
        <end position="47"/>
    </location>
</feature>